<evidence type="ECO:0000256" key="11">
    <source>
        <dbReference type="SAM" id="Phobius"/>
    </source>
</evidence>
<dbReference type="PRINTS" id="PR00762">
    <property type="entry name" value="CLCHANNEL"/>
</dbReference>
<evidence type="ECO:0000313" key="13">
    <source>
        <dbReference type="Proteomes" id="UP000593565"/>
    </source>
</evidence>
<accession>A0A7J6ASW9</accession>
<keyword evidence="5 11" id="KW-1133">Transmembrane helix</keyword>
<dbReference type="AlphaFoldDB" id="A0A7J6ASW9"/>
<evidence type="ECO:0008006" key="14">
    <source>
        <dbReference type="Google" id="ProtNLM"/>
    </source>
</evidence>
<keyword evidence="10" id="KW-0868">Chloride</keyword>
<dbReference type="EMBL" id="JAAGNN010000008">
    <property type="protein sequence ID" value="KAF4085725.1"/>
    <property type="molecule type" value="Genomic_DNA"/>
</dbReference>
<organism evidence="12 13">
    <name type="scientific">Ameiurus melas</name>
    <name type="common">Black bullhead</name>
    <name type="synonym">Silurus melas</name>
    <dbReference type="NCBI Taxonomy" id="219545"/>
    <lineage>
        <taxon>Eukaryota</taxon>
        <taxon>Metazoa</taxon>
        <taxon>Chordata</taxon>
        <taxon>Craniata</taxon>
        <taxon>Vertebrata</taxon>
        <taxon>Euteleostomi</taxon>
        <taxon>Actinopterygii</taxon>
        <taxon>Neopterygii</taxon>
        <taxon>Teleostei</taxon>
        <taxon>Ostariophysi</taxon>
        <taxon>Siluriformes</taxon>
        <taxon>Ictaluridae</taxon>
        <taxon>Ameiurus</taxon>
    </lineage>
</organism>
<keyword evidence="8 11" id="KW-0472">Membrane</keyword>
<sequence length="792" mass="88116">MACVEPGENSTLQSEQRQMFGCTEQRQSMESSNNLTRKWRWKTFLTWHIGEDWIIVILLGIIPAFFSWAMDFGIEFGLHSTRELYEMAHHNIFLQYLAWVSVPILLICFATGFTQLVGPQAAGSGIPEIKTIVKGVEVKDHLSLNTLLAKLVGLTCALASGMPLGKESPFVHIGSICAEQLCRLRTFISGVKASKSQGIELLIAGSAVGLACCFNSPLGGILYGIEVATSFVMVRCYWKSYVAATISAFVFRILPVWSGYNETIIPLFKTSFRLEFPYELHELLAFTILGILSGLFGAFFVFMNGVMVRFIRSPRPISRFLAKTRILYPAIVTLITATLTFPPGFGQFMAGKLTQRETLLALFDNYTWSKHLEGDHFDHSDNSVAWKHPQVSVFVTLTASLIMKFFMSAVAISMPVPCGAFVPAFVIGAGLGRLVGEVAAVVLPEGVHSNGTVYSLIPGSYAVAGAAAMSGAATHTISTAMIVFELTGQINFLFPILFSVIVANIVAQSLQPSLYDSLICIRKLPYPVDLSWDHEENSKISVEDIMVKDVKYITLNSTYRDLQNFLLTKLRTIPLVKSEESKILLGCIEQAQLQVLLSHQLSRTRRLQHLHQQAQNNDENELSATSVDGPSHLLQRGYQDSEITFKSLFCAHSRVDIEEDPEVEDTMTMPEIIRWEEQQLDEKVNFNLCKIDPASVQIVERTSLQKTHNILSMMGLDHAYVTNVGRLVGVVSRQELRKGFEISVKKRGAKTHPPMSTFRESSTRFRKTATPEATELHKLLGSQNSLNQMSSM</sequence>
<dbReference type="GO" id="GO:0005247">
    <property type="term" value="F:voltage-gated chloride channel activity"/>
    <property type="evidence" value="ECO:0007669"/>
    <property type="project" value="TreeGrafter"/>
</dbReference>
<dbReference type="FunFam" id="1.10.3080.10:FF:000033">
    <property type="entry name" value="Chloride channel, voltage-sensitive 1"/>
    <property type="match status" value="1"/>
</dbReference>
<evidence type="ECO:0000256" key="6">
    <source>
        <dbReference type="ARBA" id="ARBA00023065"/>
    </source>
</evidence>
<evidence type="ECO:0000256" key="4">
    <source>
        <dbReference type="ARBA" id="ARBA00022737"/>
    </source>
</evidence>
<reference evidence="12 13" key="1">
    <citation type="submission" date="2020-02" db="EMBL/GenBank/DDBJ databases">
        <title>A chromosome-scale genome assembly of the black bullhead catfish (Ameiurus melas).</title>
        <authorList>
            <person name="Wen M."/>
            <person name="Zham M."/>
            <person name="Cabau C."/>
            <person name="Klopp C."/>
            <person name="Donnadieu C."/>
            <person name="Roques C."/>
            <person name="Bouchez O."/>
            <person name="Lampietro C."/>
            <person name="Jouanno E."/>
            <person name="Herpin A."/>
            <person name="Louis A."/>
            <person name="Berthelot C."/>
            <person name="Parey E."/>
            <person name="Roest-Crollius H."/>
            <person name="Braasch I."/>
            <person name="Postlethwait J."/>
            <person name="Robinson-Rechavi M."/>
            <person name="Echchiki A."/>
            <person name="Begum T."/>
            <person name="Montfort J."/>
            <person name="Schartl M."/>
            <person name="Bobe J."/>
            <person name="Guiguen Y."/>
        </authorList>
    </citation>
    <scope>NUCLEOTIDE SEQUENCE [LARGE SCALE GENOMIC DNA]</scope>
    <source>
        <strain evidence="12">M_S1</strain>
        <tissue evidence="12">Blood</tissue>
    </source>
</reference>
<evidence type="ECO:0000256" key="10">
    <source>
        <dbReference type="ARBA" id="ARBA00023214"/>
    </source>
</evidence>
<feature type="transmembrane region" description="Helical" evidence="11">
    <location>
        <begin position="326"/>
        <end position="345"/>
    </location>
</feature>
<feature type="transmembrane region" description="Helical" evidence="11">
    <location>
        <begin position="491"/>
        <end position="510"/>
    </location>
</feature>
<evidence type="ECO:0000313" key="12">
    <source>
        <dbReference type="EMBL" id="KAF4085725.1"/>
    </source>
</evidence>
<keyword evidence="7" id="KW-0129">CBS domain</keyword>
<evidence type="ECO:0000256" key="1">
    <source>
        <dbReference type="ARBA" id="ARBA00004141"/>
    </source>
</evidence>
<keyword evidence="9" id="KW-0869">Chloride channel</keyword>
<evidence type="ECO:0000256" key="8">
    <source>
        <dbReference type="ARBA" id="ARBA00023136"/>
    </source>
</evidence>
<dbReference type="SUPFAM" id="SSF81340">
    <property type="entry name" value="Clc chloride channel"/>
    <property type="match status" value="1"/>
</dbReference>
<dbReference type="InterPro" id="IPR001807">
    <property type="entry name" value="ClC"/>
</dbReference>
<keyword evidence="9" id="KW-0407">Ion channel</keyword>
<feature type="transmembrane region" description="Helical" evidence="11">
    <location>
        <begin position="93"/>
        <end position="113"/>
    </location>
</feature>
<feature type="transmembrane region" description="Helical" evidence="11">
    <location>
        <begin position="201"/>
        <end position="225"/>
    </location>
</feature>
<gene>
    <name evidence="12" type="ORF">AMELA_G00098270</name>
</gene>
<feature type="transmembrane region" description="Helical" evidence="11">
    <location>
        <begin position="391"/>
        <end position="413"/>
    </location>
</feature>
<dbReference type="InterPro" id="IPR014743">
    <property type="entry name" value="Cl-channel_core"/>
</dbReference>
<name>A0A7J6ASW9_AMEME</name>
<evidence type="ECO:0000256" key="2">
    <source>
        <dbReference type="ARBA" id="ARBA00022448"/>
    </source>
</evidence>
<evidence type="ECO:0000256" key="7">
    <source>
        <dbReference type="ARBA" id="ARBA00023122"/>
    </source>
</evidence>
<dbReference type="PANTHER" id="PTHR45720:SF6">
    <property type="entry name" value="CHLORIDE CHANNEL PROTEIN 2"/>
    <property type="match status" value="1"/>
</dbReference>
<feature type="transmembrane region" description="Helical" evidence="11">
    <location>
        <begin position="463"/>
        <end position="484"/>
    </location>
</feature>
<dbReference type="Gene3D" id="3.10.580.10">
    <property type="entry name" value="CBS-domain"/>
    <property type="match status" value="1"/>
</dbReference>
<proteinExistence type="predicted"/>
<dbReference type="InterPro" id="IPR050970">
    <property type="entry name" value="Cl_channel_volt-gated"/>
</dbReference>
<dbReference type="InterPro" id="IPR046342">
    <property type="entry name" value="CBS_dom_sf"/>
</dbReference>
<feature type="transmembrane region" description="Helical" evidence="11">
    <location>
        <begin position="237"/>
        <end position="257"/>
    </location>
</feature>
<evidence type="ECO:0000256" key="5">
    <source>
        <dbReference type="ARBA" id="ARBA00022989"/>
    </source>
</evidence>
<dbReference type="SUPFAM" id="SSF54631">
    <property type="entry name" value="CBS-domain pair"/>
    <property type="match status" value="1"/>
</dbReference>
<dbReference type="Pfam" id="PF00654">
    <property type="entry name" value="Voltage_CLC"/>
    <property type="match status" value="1"/>
</dbReference>
<keyword evidence="3 11" id="KW-0812">Transmembrane</keyword>
<evidence type="ECO:0000256" key="9">
    <source>
        <dbReference type="ARBA" id="ARBA00023173"/>
    </source>
</evidence>
<keyword evidence="6" id="KW-0406">Ion transport</keyword>
<dbReference type="CDD" id="cd04591">
    <property type="entry name" value="CBS_pair_voltage-gated_CLC_euk_bac"/>
    <property type="match status" value="1"/>
</dbReference>
<keyword evidence="13" id="KW-1185">Reference proteome</keyword>
<feature type="transmembrane region" description="Helical" evidence="11">
    <location>
        <begin position="420"/>
        <end position="443"/>
    </location>
</feature>
<dbReference type="PANTHER" id="PTHR45720">
    <property type="entry name" value="CHLORIDE CHANNEL PROTEIN 2"/>
    <property type="match status" value="1"/>
</dbReference>
<protein>
    <recommendedName>
        <fullName evidence="14">Chloride channel protein</fullName>
    </recommendedName>
</protein>
<comment type="caution">
    <text evidence="12">The sequence shown here is derived from an EMBL/GenBank/DDBJ whole genome shotgun (WGS) entry which is preliminary data.</text>
</comment>
<dbReference type="Gene3D" id="1.10.3080.10">
    <property type="entry name" value="Clc chloride channel"/>
    <property type="match status" value="1"/>
</dbReference>
<keyword evidence="2" id="KW-0813">Transport</keyword>
<evidence type="ECO:0000256" key="3">
    <source>
        <dbReference type="ARBA" id="ARBA00022692"/>
    </source>
</evidence>
<dbReference type="CDD" id="cd03683">
    <property type="entry name" value="ClC_1_like"/>
    <property type="match status" value="1"/>
</dbReference>
<comment type="subcellular location">
    <subcellularLocation>
        <location evidence="1">Membrane</location>
        <topology evidence="1">Multi-pass membrane protein</topology>
    </subcellularLocation>
</comment>
<dbReference type="GO" id="GO:0034707">
    <property type="term" value="C:chloride channel complex"/>
    <property type="evidence" value="ECO:0007669"/>
    <property type="project" value="UniProtKB-KW"/>
</dbReference>
<keyword evidence="4" id="KW-0677">Repeat</keyword>
<feature type="transmembrane region" description="Helical" evidence="11">
    <location>
        <begin position="283"/>
        <end position="306"/>
    </location>
</feature>
<dbReference type="GO" id="GO:0005886">
    <property type="term" value="C:plasma membrane"/>
    <property type="evidence" value="ECO:0007669"/>
    <property type="project" value="TreeGrafter"/>
</dbReference>
<dbReference type="Proteomes" id="UP000593565">
    <property type="component" value="Unassembled WGS sequence"/>
</dbReference>
<feature type="transmembrane region" description="Helical" evidence="11">
    <location>
        <begin position="53"/>
        <end position="72"/>
    </location>
</feature>